<name>A0A6M3ZTK3_9BURK</name>
<keyword evidence="3" id="KW-0238">DNA-binding</keyword>
<evidence type="ECO:0000259" key="5">
    <source>
        <dbReference type="PROSITE" id="PS50931"/>
    </source>
</evidence>
<keyword evidence="2" id="KW-0805">Transcription regulation</keyword>
<evidence type="ECO:0000256" key="2">
    <source>
        <dbReference type="ARBA" id="ARBA00023015"/>
    </source>
</evidence>
<evidence type="ECO:0000256" key="4">
    <source>
        <dbReference type="ARBA" id="ARBA00023163"/>
    </source>
</evidence>
<gene>
    <name evidence="6" type="ORF">C798_15410</name>
</gene>
<protein>
    <submittedName>
        <fullName evidence="6">LysR family transcriptional regulator</fullName>
    </submittedName>
</protein>
<dbReference type="FunFam" id="1.10.10.10:FF:000001">
    <property type="entry name" value="LysR family transcriptional regulator"/>
    <property type="match status" value="1"/>
</dbReference>
<dbReference type="GO" id="GO:0003700">
    <property type="term" value="F:DNA-binding transcription factor activity"/>
    <property type="evidence" value="ECO:0007669"/>
    <property type="project" value="InterPro"/>
</dbReference>
<dbReference type="InterPro" id="IPR036388">
    <property type="entry name" value="WH-like_DNA-bd_sf"/>
</dbReference>
<evidence type="ECO:0000313" key="7">
    <source>
        <dbReference type="Proteomes" id="UP000501648"/>
    </source>
</evidence>
<dbReference type="InterPro" id="IPR036390">
    <property type="entry name" value="WH_DNA-bd_sf"/>
</dbReference>
<dbReference type="InterPro" id="IPR005119">
    <property type="entry name" value="LysR_subst-bd"/>
</dbReference>
<dbReference type="PRINTS" id="PR00039">
    <property type="entry name" value="HTHLYSR"/>
</dbReference>
<dbReference type="PANTHER" id="PTHR30537">
    <property type="entry name" value="HTH-TYPE TRANSCRIPTIONAL REGULATOR"/>
    <property type="match status" value="1"/>
</dbReference>
<evidence type="ECO:0000256" key="1">
    <source>
        <dbReference type="ARBA" id="ARBA00009437"/>
    </source>
</evidence>
<dbReference type="GO" id="GO:0003677">
    <property type="term" value="F:DNA binding"/>
    <property type="evidence" value="ECO:0007669"/>
    <property type="project" value="UniProtKB-KW"/>
</dbReference>
<dbReference type="Proteomes" id="UP000501648">
    <property type="component" value="Chromosome"/>
</dbReference>
<comment type="similarity">
    <text evidence="1">Belongs to the LysR transcriptional regulatory family.</text>
</comment>
<dbReference type="Pfam" id="PF00126">
    <property type="entry name" value="HTH_1"/>
    <property type="match status" value="1"/>
</dbReference>
<evidence type="ECO:0000256" key="3">
    <source>
        <dbReference type="ARBA" id="ARBA00023125"/>
    </source>
</evidence>
<dbReference type="InterPro" id="IPR058163">
    <property type="entry name" value="LysR-type_TF_proteobact-type"/>
</dbReference>
<feature type="domain" description="HTH lysR-type" evidence="5">
    <location>
        <begin position="37"/>
        <end position="94"/>
    </location>
</feature>
<dbReference type="PROSITE" id="PS50931">
    <property type="entry name" value="HTH_LYSR"/>
    <property type="match status" value="1"/>
</dbReference>
<organism evidence="6 7">
    <name type="scientific">Herbaspirillum rubrisubalbicans Os34</name>
    <dbReference type="NCBI Taxonomy" id="1235827"/>
    <lineage>
        <taxon>Bacteria</taxon>
        <taxon>Pseudomonadati</taxon>
        <taxon>Pseudomonadota</taxon>
        <taxon>Betaproteobacteria</taxon>
        <taxon>Burkholderiales</taxon>
        <taxon>Oxalobacteraceae</taxon>
        <taxon>Herbaspirillum</taxon>
    </lineage>
</organism>
<dbReference type="Gene3D" id="1.10.10.10">
    <property type="entry name" value="Winged helix-like DNA-binding domain superfamily/Winged helix DNA-binding domain"/>
    <property type="match status" value="1"/>
</dbReference>
<evidence type="ECO:0000313" key="6">
    <source>
        <dbReference type="EMBL" id="QJQ01573.1"/>
    </source>
</evidence>
<accession>A0A6M3ZTK3</accession>
<dbReference type="PANTHER" id="PTHR30537:SF5">
    <property type="entry name" value="HTH-TYPE TRANSCRIPTIONAL ACTIVATOR TTDR-RELATED"/>
    <property type="match status" value="1"/>
</dbReference>
<dbReference type="CDD" id="cd08422">
    <property type="entry name" value="PBP2_CrgA_like"/>
    <property type="match status" value="1"/>
</dbReference>
<reference evidence="6 7" key="1">
    <citation type="journal article" date="2012" name="J. Bacteriol.">
        <title>Genome sequence of the pathogenic Herbaspirillum seropedicae strain Os34, isolated from rice roots.</title>
        <authorList>
            <person name="Ye W."/>
            <person name="Ye S."/>
            <person name="Liu J."/>
            <person name="Chang S."/>
            <person name="Chen M."/>
            <person name="Zhu B."/>
            <person name="Guo L."/>
            <person name="An Q."/>
        </authorList>
    </citation>
    <scope>NUCLEOTIDE SEQUENCE [LARGE SCALE GENOMIC DNA]</scope>
    <source>
        <strain evidence="6 7">Os34</strain>
    </source>
</reference>
<dbReference type="AlphaFoldDB" id="A0A6M3ZTK3"/>
<dbReference type="SUPFAM" id="SSF53850">
    <property type="entry name" value="Periplasmic binding protein-like II"/>
    <property type="match status" value="1"/>
</dbReference>
<dbReference type="InterPro" id="IPR000847">
    <property type="entry name" value="LysR_HTH_N"/>
</dbReference>
<keyword evidence="4" id="KW-0804">Transcription</keyword>
<dbReference type="EMBL" id="CP008956">
    <property type="protein sequence ID" value="QJQ01573.1"/>
    <property type="molecule type" value="Genomic_DNA"/>
</dbReference>
<dbReference type="SUPFAM" id="SSF46785">
    <property type="entry name" value="Winged helix' DNA-binding domain"/>
    <property type="match status" value="1"/>
</dbReference>
<dbReference type="Gene3D" id="3.40.190.290">
    <property type="match status" value="1"/>
</dbReference>
<dbReference type="Pfam" id="PF03466">
    <property type="entry name" value="LysR_substrate"/>
    <property type="match status" value="1"/>
</dbReference>
<proteinExistence type="inferred from homology"/>
<sequence length="333" mass="37786">MHCQHGRHFIASRNEDKLASSQFIHYIIEQMRSFDPVQLGSIELFCKAAELGSFTAAAEALGVTPASVSRSISRLETRLGVRLFARTTRQIRLTREGQLYHEQCRQALEQIAEAERFLTGQQKVPSGLLRISVGTPYAHYRLLPLLPRFQARYPQIELEVSIANHVIDFVEEGYDLAIRLGIPQDSRLIAHPLEDATLGVFAAPAYLQRRGTPHSVTELQQHDCIQFILPSTGRAMPWIFKDAQGRDMDFHFKSRQRIHDDVLGCVNWAIAGGGLFQIYHFIAQAAVQRGELVEVLQAAGHRTRRFSILYPHNRHLSARVRAFVDFLIEAVRT</sequence>